<sequence>MVEILLHIKPEDVPPVARGLVSTDVGGNPKFLTRGVKDALYPGWDTYRDSENIPEILKSFYIVRCETEAQAFLARSLAPDNVRTEIIIEKPESLPLNSKHPLTESIKTEGARRLTNTIHVLSIGFANLSLLTANSLLLFGNYSPNERLIMSGLVVVGASLSMSAILLTSPQVREELANFLTKYNFLYNLPKTAN</sequence>
<dbReference type="Proteomes" id="UP000176527">
    <property type="component" value="Unassembled WGS sequence"/>
</dbReference>
<keyword evidence="1" id="KW-0472">Membrane</keyword>
<evidence type="ECO:0000256" key="1">
    <source>
        <dbReference type="SAM" id="Phobius"/>
    </source>
</evidence>
<dbReference type="AlphaFoldDB" id="A0A1F5KA33"/>
<organism evidence="2 3">
    <name type="scientific">Candidatus Daviesbacteria bacterium RIFCSPHIGHO2_12_FULL_37_11</name>
    <dbReference type="NCBI Taxonomy" id="1797777"/>
    <lineage>
        <taxon>Bacteria</taxon>
        <taxon>Candidatus Daviesiibacteriota</taxon>
    </lineage>
</organism>
<feature type="transmembrane region" description="Helical" evidence="1">
    <location>
        <begin position="120"/>
        <end position="142"/>
    </location>
</feature>
<gene>
    <name evidence="2" type="ORF">A3F00_04420</name>
</gene>
<keyword evidence="1" id="KW-0812">Transmembrane</keyword>
<proteinExistence type="predicted"/>
<reference evidence="2 3" key="1">
    <citation type="journal article" date="2016" name="Nat. Commun.">
        <title>Thousands of microbial genomes shed light on interconnected biogeochemical processes in an aquifer system.</title>
        <authorList>
            <person name="Anantharaman K."/>
            <person name="Brown C.T."/>
            <person name="Hug L.A."/>
            <person name="Sharon I."/>
            <person name="Castelle C.J."/>
            <person name="Probst A.J."/>
            <person name="Thomas B.C."/>
            <person name="Singh A."/>
            <person name="Wilkins M.J."/>
            <person name="Karaoz U."/>
            <person name="Brodie E.L."/>
            <person name="Williams K.H."/>
            <person name="Hubbard S.S."/>
            <person name="Banfield J.F."/>
        </authorList>
    </citation>
    <scope>NUCLEOTIDE SEQUENCE [LARGE SCALE GENOMIC DNA]</scope>
</reference>
<evidence type="ECO:0000313" key="2">
    <source>
        <dbReference type="EMBL" id="OGE37668.1"/>
    </source>
</evidence>
<keyword evidence="1" id="KW-1133">Transmembrane helix</keyword>
<feature type="transmembrane region" description="Helical" evidence="1">
    <location>
        <begin position="148"/>
        <end position="167"/>
    </location>
</feature>
<accession>A0A1F5KA33</accession>
<evidence type="ECO:0000313" key="3">
    <source>
        <dbReference type="Proteomes" id="UP000176527"/>
    </source>
</evidence>
<protein>
    <submittedName>
        <fullName evidence="2">Uncharacterized protein</fullName>
    </submittedName>
</protein>
<dbReference type="EMBL" id="MFDE01000038">
    <property type="protein sequence ID" value="OGE37668.1"/>
    <property type="molecule type" value="Genomic_DNA"/>
</dbReference>
<name>A0A1F5KA33_9BACT</name>
<comment type="caution">
    <text evidence="2">The sequence shown here is derived from an EMBL/GenBank/DDBJ whole genome shotgun (WGS) entry which is preliminary data.</text>
</comment>